<dbReference type="EMBL" id="JBKBDE010000004">
    <property type="protein sequence ID" value="MFN6551399.1"/>
    <property type="molecule type" value="Genomic_DNA"/>
</dbReference>
<evidence type="ECO:0000256" key="3">
    <source>
        <dbReference type="ARBA" id="ARBA00022989"/>
    </source>
</evidence>
<keyword evidence="4 5" id="KW-0472">Membrane</keyword>
<keyword evidence="3 5" id="KW-1133">Transmembrane helix</keyword>
<comment type="caution">
    <text evidence="7">The sequence shown here is derived from an EMBL/GenBank/DDBJ whole genome shotgun (WGS) entry which is preliminary data.</text>
</comment>
<feature type="transmembrane region" description="Helical" evidence="5">
    <location>
        <begin position="49"/>
        <end position="68"/>
    </location>
</feature>
<evidence type="ECO:0000259" key="6">
    <source>
        <dbReference type="Pfam" id="PF02656"/>
    </source>
</evidence>
<evidence type="ECO:0000256" key="2">
    <source>
        <dbReference type="ARBA" id="ARBA00022692"/>
    </source>
</evidence>
<dbReference type="InterPro" id="IPR003807">
    <property type="entry name" value="DUF202"/>
</dbReference>
<dbReference type="Proteomes" id="UP001635817">
    <property type="component" value="Unassembled WGS sequence"/>
</dbReference>
<feature type="transmembrane region" description="Helical" evidence="5">
    <location>
        <begin position="20"/>
        <end position="37"/>
    </location>
</feature>
<evidence type="ECO:0000256" key="1">
    <source>
        <dbReference type="ARBA" id="ARBA00004127"/>
    </source>
</evidence>
<protein>
    <submittedName>
        <fullName evidence="7">DUF202 domain-containing protein</fullName>
    </submittedName>
</protein>
<evidence type="ECO:0000256" key="5">
    <source>
        <dbReference type="SAM" id="Phobius"/>
    </source>
</evidence>
<gene>
    <name evidence="7" type="ORF">ACK4CP_13410</name>
</gene>
<sequence length="109" mass="11205">MTRQALAQDRGLQAERTALAWTRTALAIAASGVLVLVRDGHLLGSPVRSAVVVAAAALAAGVYTVGTLRRRQLLRHSVAGGRRYLPVVGVAVIAEGVLVVAYLALPAGA</sequence>
<name>A0ABW9LTP7_9MYCO</name>
<organism evidence="7 8">
    <name type="scientific">Mycolicibacterium septicum</name>
    <dbReference type="NCBI Taxonomy" id="98668"/>
    <lineage>
        <taxon>Bacteria</taxon>
        <taxon>Bacillati</taxon>
        <taxon>Actinomycetota</taxon>
        <taxon>Actinomycetes</taxon>
        <taxon>Mycobacteriales</taxon>
        <taxon>Mycobacteriaceae</taxon>
        <taxon>Mycolicibacterium</taxon>
    </lineage>
</organism>
<dbReference type="RefSeq" id="WP_409550074.1">
    <property type="nucleotide sequence ID" value="NZ_JBKBDE010000004.1"/>
</dbReference>
<feature type="transmembrane region" description="Helical" evidence="5">
    <location>
        <begin position="84"/>
        <end position="105"/>
    </location>
</feature>
<keyword evidence="8" id="KW-1185">Reference proteome</keyword>
<comment type="subcellular location">
    <subcellularLocation>
        <location evidence="1">Endomembrane system</location>
        <topology evidence="1">Multi-pass membrane protein</topology>
    </subcellularLocation>
</comment>
<evidence type="ECO:0000313" key="8">
    <source>
        <dbReference type="Proteomes" id="UP001635817"/>
    </source>
</evidence>
<feature type="domain" description="DUF202" evidence="6">
    <location>
        <begin position="9"/>
        <end position="72"/>
    </location>
</feature>
<keyword evidence="2 5" id="KW-0812">Transmembrane</keyword>
<proteinExistence type="predicted"/>
<evidence type="ECO:0000313" key="7">
    <source>
        <dbReference type="EMBL" id="MFN6551399.1"/>
    </source>
</evidence>
<accession>A0ABW9LTP7</accession>
<dbReference type="Pfam" id="PF02656">
    <property type="entry name" value="DUF202"/>
    <property type="match status" value="1"/>
</dbReference>
<evidence type="ECO:0000256" key="4">
    <source>
        <dbReference type="ARBA" id="ARBA00023136"/>
    </source>
</evidence>
<reference evidence="7 8" key="1">
    <citation type="submission" date="2024-12" db="EMBL/GenBank/DDBJ databases">
        <title>The coexistence of Mycolicibacterium septicum and Mycolicibacterium nivoides in clinical samples.</title>
        <authorList>
            <person name="Wang C."/>
            <person name="Feng Y."/>
            <person name="Zong Z."/>
        </authorList>
    </citation>
    <scope>NUCLEOTIDE SEQUENCE [LARGE SCALE GENOMIC DNA]</scope>
    <source>
        <strain evidence="7 8">120310</strain>
    </source>
</reference>